<protein>
    <submittedName>
        <fullName evidence="1">4207_t:CDS:1</fullName>
    </submittedName>
</protein>
<proteinExistence type="predicted"/>
<sequence length="227" mass="26091">MLHIVLEYKEQVNILEAIVKDKDKEVSEALELLNKAKLSNYDRKHKTEPFDEGKLDQITKNVNILLLVNSVYSIPLTVKNKLLTKSILKKILHTKDRDMFDLNRIFSDSKTCLSLKNATEKTISQTFINQDVSQLVDLDSSFFSTKRTQSLSAPPNTEANSGSDEDDLAVWEFVESSQTPSQNETSDIKVGSEFKEIDLLGRELEKREQLKEMIKKDGIKRRKKKVW</sequence>
<name>A0ACA9L2V5_9GLOM</name>
<keyword evidence="2" id="KW-1185">Reference proteome</keyword>
<accession>A0ACA9L2V5</accession>
<organism evidence="1 2">
    <name type="scientific">Scutellospora calospora</name>
    <dbReference type="NCBI Taxonomy" id="85575"/>
    <lineage>
        <taxon>Eukaryota</taxon>
        <taxon>Fungi</taxon>
        <taxon>Fungi incertae sedis</taxon>
        <taxon>Mucoromycota</taxon>
        <taxon>Glomeromycotina</taxon>
        <taxon>Glomeromycetes</taxon>
        <taxon>Diversisporales</taxon>
        <taxon>Gigasporaceae</taxon>
        <taxon>Scutellospora</taxon>
    </lineage>
</organism>
<comment type="caution">
    <text evidence="1">The sequence shown here is derived from an EMBL/GenBank/DDBJ whole genome shotgun (WGS) entry which is preliminary data.</text>
</comment>
<evidence type="ECO:0000313" key="1">
    <source>
        <dbReference type="EMBL" id="CAG8504459.1"/>
    </source>
</evidence>
<gene>
    <name evidence="1" type="ORF">SCALOS_LOCUS3391</name>
</gene>
<evidence type="ECO:0000313" key="2">
    <source>
        <dbReference type="Proteomes" id="UP000789860"/>
    </source>
</evidence>
<dbReference type="EMBL" id="CAJVPM010003662">
    <property type="protein sequence ID" value="CAG8504459.1"/>
    <property type="molecule type" value="Genomic_DNA"/>
</dbReference>
<reference evidence="1" key="1">
    <citation type="submission" date="2021-06" db="EMBL/GenBank/DDBJ databases">
        <authorList>
            <person name="Kallberg Y."/>
            <person name="Tangrot J."/>
            <person name="Rosling A."/>
        </authorList>
    </citation>
    <scope>NUCLEOTIDE SEQUENCE</scope>
    <source>
        <strain evidence="1">AU212A</strain>
    </source>
</reference>
<dbReference type="Proteomes" id="UP000789860">
    <property type="component" value="Unassembled WGS sequence"/>
</dbReference>